<feature type="binding site" evidence="10">
    <location>
        <position position="371"/>
    </location>
    <ligand>
        <name>Mg(2+)</name>
        <dbReference type="ChEBI" id="CHEBI:18420"/>
        <label>1</label>
    </ligand>
</feature>
<feature type="binding site" evidence="9">
    <location>
        <position position="366"/>
    </location>
    <ligand>
        <name>ATP</name>
        <dbReference type="ChEBI" id="CHEBI:30616"/>
    </ligand>
</feature>
<sequence length="483" mass="54589">MAPPLIAEMPVETRKQAIQKVFELIEKEGAQMVDIRFVDFLGQQQHFSIPANQFEPDHFDEGVGFDGSSIRGWKSIHESDMLVIPDPTTAFIDPFFQHKTVVLIGEIHEPGTLEPFPRCPRGIARRAEQFLKQQGIADVAYFGPEAEFFVFDHASFDEGPNHAFYKIDSDEGAWNRGRHDSLGYKPTTKGGYFPVPPTDSLQNLRAEMVLHMEAIGIPVECQHHEVASGGQCEIDFRFQPLLKCADTLMNYKYIVKNTAWKYGKTVTFMPKPIFGDNGSGMHTHISLWKDEQPLFFGDKYAGLSQEALWFIGGILHHAPAVIAFTNPTSNSFRRLVPGFEAPVNLVYSARNRSAAIRIPVYSNSPKAKRIEARFPDPSCNPYLAFSALLLAGLDGIRNQIDPGQPIDKDIYHLSPEEQAALPQAPKSLEEALEALEKDHEFLLQGGVFTEDVIEAWIQYKYDNEVQQLRMRPHPYEFSLYFDV</sequence>
<dbReference type="InterPro" id="IPR027303">
    <property type="entry name" value="Gln_synth_gly_rich_site"/>
</dbReference>
<evidence type="ECO:0000256" key="10">
    <source>
        <dbReference type="PIRSR" id="PIRSR604809-3"/>
    </source>
</evidence>
<dbReference type="EMBL" id="FRAU01000003">
    <property type="protein sequence ID" value="SHK49408.1"/>
    <property type="molecule type" value="Genomic_DNA"/>
</dbReference>
<dbReference type="PANTHER" id="PTHR43407:SF1">
    <property type="entry name" value="LENGSIN"/>
    <property type="match status" value="1"/>
</dbReference>
<evidence type="ECO:0000256" key="5">
    <source>
        <dbReference type="ARBA" id="ARBA00022598"/>
    </source>
</evidence>
<keyword evidence="7 9" id="KW-0067">ATP-binding</keyword>
<evidence type="ECO:0000256" key="11">
    <source>
        <dbReference type="PIRSR" id="PIRSR604809-50"/>
    </source>
</evidence>
<feature type="binding site" evidence="8">
    <location>
        <position position="334"/>
    </location>
    <ligand>
        <name>L-glutamate</name>
        <dbReference type="ChEBI" id="CHEBI:29985"/>
    </ligand>
</feature>
<dbReference type="GO" id="GO:0006542">
    <property type="term" value="P:glutamine biosynthetic process"/>
    <property type="evidence" value="ECO:0007669"/>
    <property type="project" value="InterPro"/>
</dbReference>
<comment type="similarity">
    <text evidence="2 12 13">Belongs to the glutamine synthetase family.</text>
</comment>
<dbReference type="GO" id="GO:0005524">
    <property type="term" value="F:ATP binding"/>
    <property type="evidence" value="ECO:0007669"/>
    <property type="project" value="UniProtKB-KW"/>
</dbReference>
<feature type="binding site" evidence="10">
    <location>
        <position position="145"/>
    </location>
    <ligand>
        <name>Mg(2+)</name>
        <dbReference type="ChEBI" id="CHEBI:18420"/>
        <label>1</label>
    </ligand>
</feature>
<feature type="modified residue" description="O-AMP-tyrosine" evidence="11">
    <location>
        <position position="411"/>
    </location>
</feature>
<feature type="binding site" evidence="10">
    <location>
        <position position="147"/>
    </location>
    <ligand>
        <name>Mg(2+)</name>
        <dbReference type="ChEBI" id="CHEBI:18420"/>
        <label>1</label>
    </ligand>
</feature>
<comment type="subcellular location">
    <subcellularLocation>
        <location evidence="1">Cytoplasm</location>
    </subcellularLocation>
</comment>
<keyword evidence="11" id="KW-0597">Phosphoprotein</keyword>
<evidence type="ECO:0000256" key="3">
    <source>
        <dbReference type="ARBA" id="ARBA00021364"/>
    </source>
</evidence>
<feature type="binding site" evidence="10">
    <location>
        <position position="225"/>
    </location>
    <ligand>
        <name>Mg(2+)</name>
        <dbReference type="ChEBI" id="CHEBI:18420"/>
        <label>1</label>
    </ligand>
</feature>
<dbReference type="InterPro" id="IPR014746">
    <property type="entry name" value="Gln_synth/guanido_kin_cat_dom"/>
</dbReference>
<organism evidence="17 18">
    <name type="scientific">Rhodothermus profundi</name>
    <dbReference type="NCBI Taxonomy" id="633813"/>
    <lineage>
        <taxon>Bacteria</taxon>
        <taxon>Pseudomonadati</taxon>
        <taxon>Rhodothermota</taxon>
        <taxon>Rhodothermia</taxon>
        <taxon>Rhodothermales</taxon>
        <taxon>Rhodothermaceae</taxon>
        <taxon>Rhodothermus</taxon>
    </lineage>
</organism>
<dbReference type="PROSITE" id="PS51987">
    <property type="entry name" value="GS_CATALYTIC"/>
    <property type="match status" value="1"/>
</dbReference>
<evidence type="ECO:0000256" key="13">
    <source>
        <dbReference type="RuleBase" id="RU000384"/>
    </source>
</evidence>
<dbReference type="GO" id="GO:0019740">
    <property type="term" value="P:nitrogen utilization"/>
    <property type="evidence" value="ECO:0007669"/>
    <property type="project" value="TreeGrafter"/>
</dbReference>
<evidence type="ECO:0000256" key="14">
    <source>
        <dbReference type="RuleBase" id="RU004356"/>
    </source>
</evidence>
<dbReference type="InterPro" id="IPR036651">
    <property type="entry name" value="Gln_synt_N_sf"/>
</dbReference>
<feature type="binding site" evidence="10">
    <location>
        <position position="282"/>
    </location>
    <ligand>
        <name>Mg(2+)</name>
        <dbReference type="ChEBI" id="CHEBI:18420"/>
        <label>1</label>
    </ligand>
</feature>
<feature type="binding site" evidence="8">
    <location>
        <begin position="277"/>
        <end position="278"/>
    </location>
    <ligand>
        <name>L-glutamate</name>
        <dbReference type="ChEBI" id="CHEBI:29985"/>
    </ligand>
</feature>
<dbReference type="Proteomes" id="UP000185812">
    <property type="component" value="Unassembled WGS sequence"/>
</dbReference>
<evidence type="ECO:0000259" key="15">
    <source>
        <dbReference type="PROSITE" id="PS51986"/>
    </source>
</evidence>
<dbReference type="AlphaFoldDB" id="A0A1M6SXV8"/>
<dbReference type="GO" id="GO:0005737">
    <property type="term" value="C:cytoplasm"/>
    <property type="evidence" value="ECO:0007669"/>
    <property type="project" value="UniProtKB-SubCell"/>
</dbReference>
<dbReference type="GO" id="GO:0004356">
    <property type="term" value="F:glutamine synthetase activity"/>
    <property type="evidence" value="ECO:0007669"/>
    <property type="project" value="UniProtKB-EC"/>
</dbReference>
<dbReference type="PROSITE" id="PS51986">
    <property type="entry name" value="GS_BETA_GRASP"/>
    <property type="match status" value="1"/>
</dbReference>
<proteinExistence type="inferred from homology"/>
<evidence type="ECO:0000256" key="1">
    <source>
        <dbReference type="ARBA" id="ARBA00004496"/>
    </source>
</evidence>
<evidence type="ECO:0000259" key="16">
    <source>
        <dbReference type="PROSITE" id="PS51987"/>
    </source>
</evidence>
<feature type="binding site" evidence="8">
    <location>
        <position position="352"/>
    </location>
    <ligand>
        <name>L-glutamate</name>
        <dbReference type="ChEBI" id="CHEBI:29985"/>
    </ligand>
</feature>
<dbReference type="STRING" id="633813.SAMN04488087_1268"/>
<dbReference type="InterPro" id="IPR008147">
    <property type="entry name" value="Gln_synt_N"/>
</dbReference>
<keyword evidence="10" id="KW-0460">Magnesium</keyword>
<gene>
    <name evidence="17" type="ORF">SAMN04488087_1268</name>
</gene>
<comment type="catalytic activity">
    <reaction evidence="14">
        <text>L-glutamate + NH4(+) + ATP = L-glutamine + ADP + phosphate + H(+)</text>
        <dbReference type="Rhea" id="RHEA:16169"/>
        <dbReference type="ChEBI" id="CHEBI:15378"/>
        <dbReference type="ChEBI" id="CHEBI:28938"/>
        <dbReference type="ChEBI" id="CHEBI:29985"/>
        <dbReference type="ChEBI" id="CHEBI:30616"/>
        <dbReference type="ChEBI" id="CHEBI:43474"/>
        <dbReference type="ChEBI" id="CHEBI:58359"/>
        <dbReference type="ChEBI" id="CHEBI:456216"/>
        <dbReference type="EC" id="6.3.1.2"/>
    </reaction>
</comment>
<name>A0A1M6SXV8_9BACT</name>
<dbReference type="PROSITE" id="PS00180">
    <property type="entry name" value="GLNA_1"/>
    <property type="match status" value="1"/>
</dbReference>
<evidence type="ECO:0000256" key="7">
    <source>
        <dbReference type="ARBA" id="ARBA00022840"/>
    </source>
</evidence>
<feature type="binding site" evidence="9">
    <location>
        <position position="220"/>
    </location>
    <ligand>
        <name>ATP</name>
        <dbReference type="ChEBI" id="CHEBI:30616"/>
    </ligand>
</feature>
<keyword evidence="5 14" id="KW-0436">Ligase</keyword>
<dbReference type="SMART" id="SM01230">
    <property type="entry name" value="Gln-synt_C"/>
    <property type="match status" value="1"/>
</dbReference>
<dbReference type="EC" id="6.3.1.2" evidence="14"/>
<feature type="domain" description="GS beta-grasp" evidence="15">
    <location>
        <begin position="28"/>
        <end position="112"/>
    </location>
</feature>
<feature type="binding site" evidence="8">
    <location>
        <position position="373"/>
    </location>
    <ligand>
        <name>L-glutamate</name>
        <dbReference type="ChEBI" id="CHEBI:29985"/>
    </ligand>
</feature>
<evidence type="ECO:0000313" key="18">
    <source>
        <dbReference type="Proteomes" id="UP000185812"/>
    </source>
</evidence>
<evidence type="ECO:0000256" key="4">
    <source>
        <dbReference type="ARBA" id="ARBA00022490"/>
    </source>
</evidence>
<dbReference type="PROSITE" id="PS00181">
    <property type="entry name" value="GLNA_ATP"/>
    <property type="match status" value="1"/>
</dbReference>
<protein>
    <recommendedName>
        <fullName evidence="3 14">Glutamine synthetase</fullName>
        <ecNumber evidence="14">6.3.1.2</ecNumber>
    </recommendedName>
</protein>
<feature type="binding site" evidence="10">
    <location>
        <position position="233"/>
    </location>
    <ligand>
        <name>Mg(2+)</name>
        <dbReference type="ChEBI" id="CHEBI:18420"/>
        <label>1</label>
    </ligand>
</feature>
<keyword evidence="4" id="KW-0963">Cytoplasm</keyword>
<evidence type="ECO:0000313" key="17">
    <source>
        <dbReference type="EMBL" id="SHK49408.1"/>
    </source>
</evidence>
<dbReference type="Pfam" id="PF00120">
    <property type="entry name" value="Gln-synt_C"/>
    <property type="match status" value="1"/>
</dbReference>
<feature type="binding site" evidence="9">
    <location>
        <begin position="284"/>
        <end position="286"/>
    </location>
    <ligand>
        <name>ATP</name>
        <dbReference type="ChEBI" id="CHEBI:30616"/>
    </ligand>
</feature>
<dbReference type="InterPro" id="IPR004809">
    <property type="entry name" value="Gln_synth_I"/>
</dbReference>
<feature type="domain" description="GS catalytic" evidence="16">
    <location>
        <begin position="120"/>
        <end position="483"/>
    </location>
</feature>
<keyword evidence="18" id="KW-1185">Reference proteome</keyword>
<evidence type="ECO:0000256" key="12">
    <source>
        <dbReference type="PROSITE-ProRule" id="PRU01330"/>
    </source>
</evidence>
<dbReference type="Gene3D" id="3.30.590.10">
    <property type="entry name" value="Glutamine synthetase/guanido kinase, catalytic domain"/>
    <property type="match status" value="1"/>
</dbReference>
<evidence type="ECO:0000256" key="6">
    <source>
        <dbReference type="ARBA" id="ARBA00022741"/>
    </source>
</evidence>
<dbReference type="GO" id="GO:0046872">
    <property type="term" value="F:metal ion binding"/>
    <property type="evidence" value="ECO:0007669"/>
    <property type="project" value="UniProtKB-KW"/>
</dbReference>
<reference evidence="18" key="1">
    <citation type="submission" date="2016-11" db="EMBL/GenBank/DDBJ databases">
        <authorList>
            <person name="Varghese N."/>
            <person name="Submissions S."/>
        </authorList>
    </citation>
    <scope>NUCLEOTIDE SEQUENCE [LARGE SCALE GENOMIC DNA]</scope>
    <source>
        <strain evidence="18">DSM 22212</strain>
    </source>
</reference>
<dbReference type="SUPFAM" id="SSF55931">
    <property type="entry name" value="Glutamine synthetase/guanido kinase"/>
    <property type="match status" value="1"/>
</dbReference>
<dbReference type="NCBIfam" id="TIGR00653">
    <property type="entry name" value="GlnA"/>
    <property type="match status" value="1"/>
</dbReference>
<evidence type="ECO:0000256" key="2">
    <source>
        <dbReference type="ARBA" id="ARBA00009897"/>
    </source>
</evidence>
<dbReference type="SUPFAM" id="SSF54368">
    <property type="entry name" value="Glutamine synthetase, N-terminal domain"/>
    <property type="match status" value="1"/>
</dbReference>
<comment type="cofactor">
    <cofactor evidence="10">
        <name>Mg(2+)</name>
        <dbReference type="ChEBI" id="CHEBI:18420"/>
    </cofactor>
    <text evidence="10">Binds 2 Mg(2+) ions per subunit.</text>
</comment>
<dbReference type="OrthoDB" id="9807095at2"/>
<dbReference type="Gene3D" id="3.10.20.70">
    <property type="entry name" value="Glutamine synthetase, N-terminal domain"/>
    <property type="match status" value="1"/>
</dbReference>
<dbReference type="FunFam" id="3.30.590.10:FF:000001">
    <property type="entry name" value="Glutamine synthetase"/>
    <property type="match status" value="1"/>
</dbReference>
<keyword evidence="6 9" id="KW-0547">Nucleotide-binding</keyword>
<evidence type="ECO:0000256" key="8">
    <source>
        <dbReference type="PIRSR" id="PIRSR604809-1"/>
    </source>
</evidence>
<keyword evidence="10" id="KW-0479">Metal-binding</keyword>
<dbReference type="InterPro" id="IPR008146">
    <property type="entry name" value="Gln_synth_cat_dom"/>
</dbReference>
<feature type="binding site" evidence="9">
    <location>
        <begin position="236"/>
        <end position="238"/>
    </location>
    <ligand>
        <name>ATP</name>
        <dbReference type="ChEBI" id="CHEBI:30616"/>
    </ligand>
</feature>
<feature type="binding site" evidence="9">
    <location>
        <position position="352"/>
    </location>
    <ligand>
        <name>ATP</name>
        <dbReference type="ChEBI" id="CHEBI:30616"/>
    </ligand>
</feature>
<dbReference type="GO" id="GO:0016020">
    <property type="term" value="C:membrane"/>
    <property type="evidence" value="ECO:0007669"/>
    <property type="project" value="TreeGrafter"/>
</dbReference>
<dbReference type="PANTHER" id="PTHR43407">
    <property type="entry name" value="GLUTAMINE SYNTHETASE"/>
    <property type="match status" value="1"/>
</dbReference>
<evidence type="ECO:0000256" key="9">
    <source>
        <dbReference type="PIRSR" id="PIRSR604809-2"/>
    </source>
</evidence>
<accession>A0A1M6SXV8</accession>
<dbReference type="Pfam" id="PF03951">
    <property type="entry name" value="Gln-synt_N"/>
    <property type="match status" value="1"/>
</dbReference>
<dbReference type="RefSeq" id="WP_072715116.1">
    <property type="nucleotide sequence ID" value="NZ_FRAU01000003.1"/>
</dbReference>
<dbReference type="InterPro" id="IPR027302">
    <property type="entry name" value="Gln_synth_N_conserv_site"/>
</dbReference>
<feature type="binding site" evidence="8">
    <location>
        <position position="340"/>
    </location>
    <ligand>
        <name>L-glutamate</name>
        <dbReference type="ChEBI" id="CHEBI:29985"/>
    </ligand>
</feature>